<dbReference type="STRING" id="3821.A0A151S914"/>
<dbReference type="AlphaFoldDB" id="A0A151S914"/>
<organism evidence="1 2">
    <name type="scientific">Cajanus cajan</name>
    <name type="common">Pigeon pea</name>
    <name type="synonym">Cajanus indicus</name>
    <dbReference type="NCBI Taxonomy" id="3821"/>
    <lineage>
        <taxon>Eukaryota</taxon>
        <taxon>Viridiplantae</taxon>
        <taxon>Streptophyta</taxon>
        <taxon>Embryophyta</taxon>
        <taxon>Tracheophyta</taxon>
        <taxon>Spermatophyta</taxon>
        <taxon>Magnoliopsida</taxon>
        <taxon>eudicotyledons</taxon>
        <taxon>Gunneridae</taxon>
        <taxon>Pentapetalae</taxon>
        <taxon>rosids</taxon>
        <taxon>fabids</taxon>
        <taxon>Fabales</taxon>
        <taxon>Fabaceae</taxon>
        <taxon>Papilionoideae</taxon>
        <taxon>50 kb inversion clade</taxon>
        <taxon>NPAAA clade</taxon>
        <taxon>indigoferoid/millettioid clade</taxon>
        <taxon>Phaseoleae</taxon>
        <taxon>Cajanus</taxon>
    </lineage>
</organism>
<protein>
    <submittedName>
        <fullName evidence="1">U-box domain-containing protein 6</fullName>
    </submittedName>
</protein>
<gene>
    <name evidence="1" type="ORF">KK1_026856</name>
</gene>
<evidence type="ECO:0000313" key="1">
    <source>
        <dbReference type="EMBL" id="KYP51300.1"/>
    </source>
</evidence>
<keyword evidence="2" id="KW-1185">Reference proteome</keyword>
<dbReference type="Gramene" id="C.cajan_28343.t">
    <property type="protein sequence ID" value="C.cajan_28343.t"/>
    <property type="gene ID" value="C.cajan_28343"/>
</dbReference>
<accession>A0A151S914</accession>
<dbReference type="Proteomes" id="UP000075243">
    <property type="component" value="Unassembled WGS sequence"/>
</dbReference>
<name>A0A151S914_CAJCA</name>
<evidence type="ECO:0000313" key="2">
    <source>
        <dbReference type="Proteomes" id="UP000075243"/>
    </source>
</evidence>
<sequence length="298" mass="34397">MASHSSQQRFPPSMRHERRRVEVGVVKGGDDLGHNFVRKQLKVGGKEMENMFITRIKINQYLTRYCGSSKYGITSITHSSKNWMALRKFVHRSICLELHRLMERILHVILAIESARPNYTLAMQTLCSLHSTLAKAKSVIKHCSECSKLYLISAILHDLRDIEFSLEFEEEEARKVVLSLLEKNFPDSASMEKEELEAIQDATSRLEIKSPFSFLLEKATLKRQLEQVNGTNLKEKQLLEYLLYLLIKYRKSICQIQDGSHSSKDESLNQLFEHKLVVEEAMSENQVNDSLNPKVEDL</sequence>
<reference evidence="1" key="1">
    <citation type="journal article" date="2012" name="Nat. Biotechnol.">
        <title>Draft genome sequence of pigeonpea (Cajanus cajan), an orphan legume crop of resource-poor farmers.</title>
        <authorList>
            <person name="Varshney R.K."/>
            <person name="Chen W."/>
            <person name="Li Y."/>
            <person name="Bharti A.K."/>
            <person name="Saxena R.K."/>
            <person name="Schlueter J.A."/>
            <person name="Donoghue M.T."/>
            <person name="Azam S."/>
            <person name="Fan G."/>
            <person name="Whaley A.M."/>
            <person name="Farmer A.D."/>
            <person name="Sheridan J."/>
            <person name="Iwata A."/>
            <person name="Tuteja R."/>
            <person name="Penmetsa R.V."/>
            <person name="Wu W."/>
            <person name="Upadhyaya H.D."/>
            <person name="Yang S.P."/>
            <person name="Shah T."/>
            <person name="Saxena K.B."/>
            <person name="Michael T."/>
            <person name="McCombie W.R."/>
            <person name="Yang B."/>
            <person name="Zhang G."/>
            <person name="Yang H."/>
            <person name="Wang J."/>
            <person name="Spillane C."/>
            <person name="Cook D.R."/>
            <person name="May G.D."/>
            <person name="Xu X."/>
            <person name="Jackson S.A."/>
        </authorList>
    </citation>
    <scope>NUCLEOTIDE SEQUENCE [LARGE SCALE GENOMIC DNA]</scope>
</reference>
<dbReference type="EMBL" id="KQ483440">
    <property type="protein sequence ID" value="KYP51300.1"/>
    <property type="molecule type" value="Genomic_DNA"/>
</dbReference>
<proteinExistence type="predicted"/>